<sequence>MTASDEPGRAAFRDALLATLLPDPGVSTSEEDERWWALMQAGLPFDIGEMSYANAERLVSRAWAWKRATDLLWPWWATHWSRNAPFTFRNAMKVAPPEVVAEVVEALFAGGFTEAELGIERPPRTEAPDAGP</sequence>
<reference evidence="1 2" key="1">
    <citation type="submission" date="2013-08" db="EMBL/GenBank/DDBJ databases">
        <title>Intrasporangium oryzae NRRL B-24470.</title>
        <authorList>
            <person name="Liu H."/>
            <person name="Wang G."/>
        </authorList>
    </citation>
    <scope>NUCLEOTIDE SEQUENCE [LARGE SCALE GENOMIC DNA]</scope>
    <source>
        <strain evidence="1 2">NRRL B-24470</strain>
    </source>
</reference>
<name>W9G3Q9_9MICO</name>
<accession>W9G3Q9</accession>
<gene>
    <name evidence="1" type="ORF">N865_19680</name>
</gene>
<evidence type="ECO:0000313" key="1">
    <source>
        <dbReference type="EMBL" id="EWS99941.1"/>
    </source>
</evidence>
<protein>
    <submittedName>
        <fullName evidence="1">Uncharacterized protein</fullName>
    </submittedName>
</protein>
<proteinExistence type="predicted"/>
<comment type="caution">
    <text evidence="1">The sequence shown here is derived from an EMBL/GenBank/DDBJ whole genome shotgun (WGS) entry which is preliminary data.</text>
</comment>
<dbReference type="RefSeq" id="WP_034809578.1">
    <property type="nucleotide sequence ID" value="NZ_AWSA01000063.1"/>
</dbReference>
<dbReference type="EMBL" id="AWSA01000063">
    <property type="protein sequence ID" value="EWS99941.1"/>
    <property type="molecule type" value="Genomic_DNA"/>
</dbReference>
<dbReference type="STRING" id="1386089.N865_19680"/>
<evidence type="ECO:0000313" key="2">
    <source>
        <dbReference type="Proteomes" id="UP000019489"/>
    </source>
</evidence>
<keyword evidence="2" id="KW-1185">Reference proteome</keyword>
<dbReference type="AlphaFoldDB" id="W9G3Q9"/>
<organism evidence="1 2">
    <name type="scientific">Intrasporangium oryzae NRRL B-24470</name>
    <dbReference type="NCBI Taxonomy" id="1386089"/>
    <lineage>
        <taxon>Bacteria</taxon>
        <taxon>Bacillati</taxon>
        <taxon>Actinomycetota</taxon>
        <taxon>Actinomycetes</taxon>
        <taxon>Micrococcales</taxon>
        <taxon>Intrasporangiaceae</taxon>
        <taxon>Intrasporangium</taxon>
    </lineage>
</organism>
<dbReference type="Proteomes" id="UP000019489">
    <property type="component" value="Unassembled WGS sequence"/>
</dbReference>